<evidence type="ECO:0000259" key="5">
    <source>
        <dbReference type="PROSITE" id="PS50089"/>
    </source>
</evidence>
<dbReference type="Proteomes" id="UP000515158">
    <property type="component" value="Unplaced"/>
</dbReference>
<dbReference type="InterPro" id="IPR052667">
    <property type="entry name" value="E3_ubiquitin-ligase_RING"/>
</dbReference>
<dbReference type="OrthoDB" id="6333006at2759"/>
<evidence type="ECO:0000256" key="2">
    <source>
        <dbReference type="ARBA" id="ARBA00022771"/>
    </source>
</evidence>
<dbReference type="KEGG" id="tpal:117654305"/>
<dbReference type="PROSITE" id="PS50089">
    <property type="entry name" value="ZF_RING_2"/>
    <property type="match status" value="1"/>
</dbReference>
<evidence type="ECO:0000256" key="4">
    <source>
        <dbReference type="PROSITE-ProRule" id="PRU00175"/>
    </source>
</evidence>
<name>A0A6P9AH43_THRPL</name>
<keyword evidence="3" id="KW-0862">Zinc</keyword>
<reference evidence="7" key="1">
    <citation type="submission" date="2025-08" db="UniProtKB">
        <authorList>
            <consortium name="RefSeq"/>
        </authorList>
    </citation>
    <scope>IDENTIFICATION</scope>
    <source>
        <tissue evidence="7">Total insect</tissue>
    </source>
</reference>
<proteinExistence type="predicted"/>
<accession>A0A6P9AH43</accession>
<evidence type="ECO:0000256" key="3">
    <source>
        <dbReference type="ARBA" id="ARBA00022833"/>
    </source>
</evidence>
<keyword evidence="2 4" id="KW-0863">Zinc-finger</keyword>
<evidence type="ECO:0000313" key="6">
    <source>
        <dbReference type="Proteomes" id="UP000515158"/>
    </source>
</evidence>
<evidence type="ECO:0000313" key="7">
    <source>
        <dbReference type="RefSeq" id="XP_034256770.1"/>
    </source>
</evidence>
<dbReference type="Pfam" id="PF14634">
    <property type="entry name" value="zf-RING_5"/>
    <property type="match status" value="1"/>
</dbReference>
<evidence type="ECO:0000256" key="1">
    <source>
        <dbReference type="ARBA" id="ARBA00022723"/>
    </source>
</evidence>
<sequence length="173" mass="19182">MECNICLEPFDATERRPKVLRCGHSYCVKCLGRLADKKCPVDMKVFDGEAVELPDCFIVLQNLQVPLPQRFWCISCEKEADAACVEDHPVRSLRKARVQEAAPRVEALQQVEATLEEMVDAVDAAARGAARDLCETLRGKQQRLAAVRGRLQATLGAEAATWEQAKKDAEVEG</sequence>
<dbReference type="Gene3D" id="3.30.40.10">
    <property type="entry name" value="Zinc/RING finger domain, C3HC4 (zinc finger)"/>
    <property type="match status" value="1"/>
</dbReference>
<dbReference type="PANTHER" id="PTHR47156">
    <property type="entry name" value="PROTEIN CBG20824"/>
    <property type="match status" value="1"/>
</dbReference>
<keyword evidence="6" id="KW-1185">Reference proteome</keyword>
<dbReference type="AlphaFoldDB" id="A0A6P9AH43"/>
<protein>
    <submittedName>
        <fullName evidence="7">E3 ubiquitin-protein ligase TRIM50-like</fullName>
    </submittedName>
</protein>
<dbReference type="InterPro" id="IPR017907">
    <property type="entry name" value="Znf_RING_CS"/>
</dbReference>
<dbReference type="SMART" id="SM00184">
    <property type="entry name" value="RING"/>
    <property type="match status" value="1"/>
</dbReference>
<dbReference type="GO" id="GO:0008270">
    <property type="term" value="F:zinc ion binding"/>
    <property type="evidence" value="ECO:0007669"/>
    <property type="project" value="UniProtKB-KW"/>
</dbReference>
<dbReference type="SUPFAM" id="SSF57850">
    <property type="entry name" value="RING/U-box"/>
    <property type="match status" value="1"/>
</dbReference>
<dbReference type="InterPro" id="IPR001841">
    <property type="entry name" value="Znf_RING"/>
</dbReference>
<dbReference type="GeneID" id="117654305"/>
<dbReference type="PROSITE" id="PS00518">
    <property type="entry name" value="ZF_RING_1"/>
    <property type="match status" value="1"/>
</dbReference>
<dbReference type="RefSeq" id="XP_034256770.1">
    <property type="nucleotide sequence ID" value="XM_034400879.1"/>
</dbReference>
<keyword evidence="1" id="KW-0479">Metal-binding</keyword>
<dbReference type="InParanoid" id="A0A6P9AH43"/>
<dbReference type="PANTHER" id="PTHR47156:SF10">
    <property type="entry name" value="E3 UBIQUITIN-PROTEIN LIGASE TRIM-21-RELATED"/>
    <property type="match status" value="1"/>
</dbReference>
<organism evidence="7">
    <name type="scientific">Thrips palmi</name>
    <name type="common">Melon thrips</name>
    <dbReference type="NCBI Taxonomy" id="161013"/>
    <lineage>
        <taxon>Eukaryota</taxon>
        <taxon>Metazoa</taxon>
        <taxon>Ecdysozoa</taxon>
        <taxon>Arthropoda</taxon>
        <taxon>Hexapoda</taxon>
        <taxon>Insecta</taxon>
        <taxon>Pterygota</taxon>
        <taxon>Neoptera</taxon>
        <taxon>Paraneoptera</taxon>
        <taxon>Thysanoptera</taxon>
        <taxon>Terebrantia</taxon>
        <taxon>Thripoidea</taxon>
        <taxon>Thripidae</taxon>
        <taxon>Thrips</taxon>
    </lineage>
</organism>
<feature type="domain" description="RING-type" evidence="5">
    <location>
        <begin position="3"/>
        <end position="42"/>
    </location>
</feature>
<dbReference type="InterPro" id="IPR013083">
    <property type="entry name" value="Znf_RING/FYVE/PHD"/>
</dbReference>
<gene>
    <name evidence="7" type="primary">LOC117654305</name>
</gene>